<reference evidence="2 3" key="1">
    <citation type="submission" date="2014-06" db="EMBL/GenBank/DDBJ databases">
        <authorList>
            <person name="Swart Estienne"/>
        </authorList>
    </citation>
    <scope>NUCLEOTIDE SEQUENCE [LARGE SCALE GENOMIC DNA]</scope>
    <source>
        <strain evidence="2 3">130c</strain>
    </source>
</reference>
<dbReference type="Proteomes" id="UP000039865">
    <property type="component" value="Unassembled WGS sequence"/>
</dbReference>
<protein>
    <submittedName>
        <fullName evidence="2">Uncharacterized protein</fullName>
    </submittedName>
</protein>
<sequence length="206" mass="22868">MKSNKASAFTAGGRLESGKYKSILILQLILYSCAFVALTVATGVYLWDKEVDNKCAHCNSDGCNIFRDDVINVHDRFSDILKIYFAVFIANSVRCILVLLAVLTNNKKLVMLDGICCFNDCLAFAALIIIHVYRFQYSGKWCSGDVAMDKGNLSYDDMTKVADSESGKFYLIHRGRLLLGIVIWIWVGGFSLGCISVVHAILIIKS</sequence>
<accession>A0A078B5I0</accession>
<feature type="transmembrane region" description="Helical" evidence="1">
    <location>
        <begin position="23"/>
        <end position="47"/>
    </location>
</feature>
<feature type="transmembrane region" description="Helical" evidence="1">
    <location>
        <begin position="110"/>
        <end position="133"/>
    </location>
</feature>
<keyword evidence="1" id="KW-0812">Transmembrane</keyword>
<dbReference type="OrthoDB" id="324525at2759"/>
<dbReference type="EMBL" id="CCKQ01016697">
    <property type="protein sequence ID" value="CDW88557.1"/>
    <property type="molecule type" value="Genomic_DNA"/>
</dbReference>
<organism evidence="2 3">
    <name type="scientific">Stylonychia lemnae</name>
    <name type="common">Ciliate</name>
    <dbReference type="NCBI Taxonomy" id="5949"/>
    <lineage>
        <taxon>Eukaryota</taxon>
        <taxon>Sar</taxon>
        <taxon>Alveolata</taxon>
        <taxon>Ciliophora</taxon>
        <taxon>Intramacronucleata</taxon>
        <taxon>Spirotrichea</taxon>
        <taxon>Stichotrichia</taxon>
        <taxon>Sporadotrichida</taxon>
        <taxon>Oxytrichidae</taxon>
        <taxon>Stylonychinae</taxon>
        <taxon>Stylonychia</taxon>
    </lineage>
</organism>
<dbReference type="InParanoid" id="A0A078B5I0"/>
<feature type="transmembrane region" description="Helical" evidence="1">
    <location>
        <begin position="177"/>
        <end position="204"/>
    </location>
</feature>
<dbReference type="AlphaFoldDB" id="A0A078B5I0"/>
<keyword evidence="3" id="KW-1185">Reference proteome</keyword>
<keyword evidence="1" id="KW-1133">Transmembrane helix</keyword>
<proteinExistence type="predicted"/>
<feature type="transmembrane region" description="Helical" evidence="1">
    <location>
        <begin position="83"/>
        <end position="103"/>
    </location>
</feature>
<name>A0A078B5I0_STYLE</name>
<evidence type="ECO:0000313" key="2">
    <source>
        <dbReference type="EMBL" id="CDW88557.1"/>
    </source>
</evidence>
<evidence type="ECO:0000313" key="3">
    <source>
        <dbReference type="Proteomes" id="UP000039865"/>
    </source>
</evidence>
<evidence type="ECO:0000256" key="1">
    <source>
        <dbReference type="SAM" id="Phobius"/>
    </source>
</evidence>
<keyword evidence="1" id="KW-0472">Membrane</keyword>
<dbReference type="PROSITE" id="PS51257">
    <property type="entry name" value="PROKAR_LIPOPROTEIN"/>
    <property type="match status" value="1"/>
</dbReference>
<gene>
    <name evidence="2" type="primary">Contig9514.g10175</name>
    <name evidence="2" type="ORF">STYLEM_17679</name>
</gene>